<gene>
    <name evidence="1" type="ORF">ERS852573_00910</name>
</gene>
<proteinExistence type="predicted"/>
<sequence>MKYKVGDKVRVKENLPLYMKAHCVSTFSPETLKYNGMIVTVSEVKKDQYKIEEDKGFYDWYEDMFEPAEEISAEEALKTYTEFCSEHSCNDCPIQKLDTTYYCPDIRKEYPEDVVKVLKQWKADHEKKPIETKWVWYVKIIEVDTHLLKHEELLELDFSIPMDRKKEEILKKYCAEHDGKYYVTDERRCVVKE</sequence>
<evidence type="ECO:0000313" key="2">
    <source>
        <dbReference type="Proteomes" id="UP000095597"/>
    </source>
</evidence>
<protein>
    <submittedName>
        <fullName evidence="1">Uncharacterized protein</fullName>
    </submittedName>
</protein>
<dbReference type="Proteomes" id="UP000095597">
    <property type="component" value="Unassembled WGS sequence"/>
</dbReference>
<organism evidence="1 2">
    <name type="scientific">Dorea longicatena</name>
    <dbReference type="NCBI Taxonomy" id="88431"/>
    <lineage>
        <taxon>Bacteria</taxon>
        <taxon>Bacillati</taxon>
        <taxon>Bacillota</taxon>
        <taxon>Clostridia</taxon>
        <taxon>Lachnospirales</taxon>
        <taxon>Lachnospiraceae</taxon>
        <taxon>Dorea</taxon>
    </lineage>
</organism>
<dbReference type="AlphaFoldDB" id="A0A173S9X7"/>
<dbReference type="OrthoDB" id="1263381at2"/>
<dbReference type="EMBL" id="CYXO01000004">
    <property type="protein sequence ID" value="CUM87081.1"/>
    <property type="molecule type" value="Genomic_DNA"/>
</dbReference>
<evidence type="ECO:0000313" key="1">
    <source>
        <dbReference type="EMBL" id="CUM87081.1"/>
    </source>
</evidence>
<reference evidence="1 2" key="1">
    <citation type="submission" date="2015-09" db="EMBL/GenBank/DDBJ databases">
        <authorList>
            <consortium name="Pathogen Informatics"/>
        </authorList>
    </citation>
    <scope>NUCLEOTIDE SEQUENCE [LARGE SCALE GENOMIC DNA]</scope>
    <source>
        <strain evidence="1 2">2789STDY5834961</strain>
    </source>
</reference>
<name>A0A173S9X7_9FIRM</name>
<dbReference type="RefSeq" id="WP_055213794.1">
    <property type="nucleotide sequence ID" value="NZ_CYXO01000004.1"/>
</dbReference>
<accession>A0A173S9X7</accession>